<dbReference type="Proteomes" id="UP001140949">
    <property type="component" value="Unassembled WGS sequence"/>
</dbReference>
<evidence type="ECO:0000256" key="1">
    <source>
        <dbReference type="ARBA" id="ARBA00004479"/>
    </source>
</evidence>
<evidence type="ECO:0000256" key="16">
    <source>
        <dbReference type="ARBA" id="ARBA00048679"/>
    </source>
</evidence>
<feature type="transmembrane region" description="Helical" evidence="20">
    <location>
        <begin position="460"/>
        <end position="482"/>
    </location>
</feature>
<keyword evidence="10 20" id="KW-1133">Transmembrane helix</keyword>
<dbReference type="InterPro" id="IPR001480">
    <property type="entry name" value="Bulb-type_lectin_dom"/>
</dbReference>
<reference evidence="26" key="2">
    <citation type="submission" date="2023-04" db="EMBL/GenBank/DDBJ databases">
        <authorList>
            <person name="Bruccoleri R.E."/>
            <person name="Oakeley E.J."/>
            <person name="Faust A.-M."/>
            <person name="Dessus-Babus S."/>
            <person name="Altorfer M."/>
            <person name="Burckhardt D."/>
            <person name="Oertli M."/>
            <person name="Naumann U."/>
            <person name="Petersen F."/>
            <person name="Wong J."/>
        </authorList>
    </citation>
    <scope>NUCLEOTIDE SEQUENCE</scope>
    <source>
        <strain evidence="26">GSM-AAB239-AS_SAM_17_03QT</strain>
        <tissue evidence="26">Leaf</tissue>
    </source>
</reference>
<dbReference type="PROSITE" id="PS50927">
    <property type="entry name" value="BULB_LECTIN"/>
    <property type="match status" value="1"/>
</dbReference>
<evidence type="ECO:0000259" key="24">
    <source>
        <dbReference type="PROSITE" id="PS50927"/>
    </source>
</evidence>
<dbReference type="SMART" id="SM00220">
    <property type="entry name" value="S_TKc"/>
    <property type="match status" value="1"/>
</dbReference>
<dbReference type="GO" id="GO:0005524">
    <property type="term" value="F:ATP binding"/>
    <property type="evidence" value="ECO:0007669"/>
    <property type="project" value="UniProtKB-UniRule"/>
</dbReference>
<evidence type="ECO:0000256" key="3">
    <source>
        <dbReference type="ARBA" id="ARBA00022536"/>
    </source>
</evidence>
<dbReference type="CDD" id="cd00053">
    <property type="entry name" value="EGF"/>
    <property type="match status" value="1"/>
</dbReference>
<dbReference type="InterPro" id="IPR036426">
    <property type="entry name" value="Bulb-type_lectin_dom_sf"/>
</dbReference>
<dbReference type="Pfam" id="PF00024">
    <property type="entry name" value="PAN_1"/>
    <property type="match status" value="1"/>
</dbReference>
<dbReference type="EMBL" id="JANAVB010017196">
    <property type="protein sequence ID" value="KAJ6830872.1"/>
    <property type="molecule type" value="Genomic_DNA"/>
</dbReference>
<dbReference type="FunFam" id="2.90.10.10:FF:000015">
    <property type="entry name" value="Serine/threonine-protein kinase"/>
    <property type="match status" value="1"/>
</dbReference>
<comment type="caution">
    <text evidence="26">The sequence shown here is derived from an EMBL/GenBank/DDBJ whole genome shotgun (WGS) entry which is preliminary data.</text>
</comment>
<dbReference type="SMART" id="SM00473">
    <property type="entry name" value="PAN_AP"/>
    <property type="match status" value="1"/>
</dbReference>
<feature type="signal peptide" evidence="21">
    <location>
        <begin position="1"/>
        <end position="28"/>
    </location>
</feature>
<keyword evidence="8 17" id="KW-0418">Kinase</keyword>
<keyword evidence="12" id="KW-1015">Disulfide bond</keyword>
<evidence type="ECO:0000256" key="2">
    <source>
        <dbReference type="ARBA" id="ARBA00022527"/>
    </source>
</evidence>
<keyword evidence="3 18" id="KW-0245">EGF-like domain</keyword>
<dbReference type="AlphaFoldDB" id="A0AAX6GQQ6"/>
<dbReference type="PROSITE" id="PS50011">
    <property type="entry name" value="PROTEIN_KINASE_DOM"/>
    <property type="match status" value="1"/>
</dbReference>
<keyword evidence="11 20" id="KW-0472">Membrane</keyword>
<dbReference type="EC" id="2.7.11.1" evidence="17"/>
<evidence type="ECO:0000256" key="18">
    <source>
        <dbReference type="PROSITE-ProRule" id="PRU00076"/>
    </source>
</evidence>
<dbReference type="InterPro" id="IPR000858">
    <property type="entry name" value="S_locus_glycoprot_dom"/>
</dbReference>
<reference evidence="26" key="1">
    <citation type="journal article" date="2023" name="GigaByte">
        <title>Genome assembly of the bearded iris, Iris pallida Lam.</title>
        <authorList>
            <person name="Bruccoleri R.E."/>
            <person name="Oakeley E.J."/>
            <person name="Faust A.M.E."/>
            <person name="Altorfer M."/>
            <person name="Dessus-Babus S."/>
            <person name="Burckhardt D."/>
            <person name="Oertli M."/>
            <person name="Naumann U."/>
            <person name="Petersen F."/>
            <person name="Wong J."/>
        </authorList>
    </citation>
    <scope>NUCLEOTIDE SEQUENCE</scope>
    <source>
        <strain evidence="26">GSM-AAB239-AS_SAM_17_03QT</strain>
    </source>
</reference>
<dbReference type="InterPro" id="IPR017441">
    <property type="entry name" value="Protein_kinase_ATP_BS"/>
</dbReference>
<keyword evidence="14" id="KW-0325">Glycoprotein</keyword>
<dbReference type="Pfam" id="PF01453">
    <property type="entry name" value="B_lectin"/>
    <property type="match status" value="1"/>
</dbReference>
<keyword evidence="13 26" id="KW-0675">Receptor</keyword>
<evidence type="ECO:0000256" key="4">
    <source>
        <dbReference type="ARBA" id="ARBA00022679"/>
    </source>
</evidence>
<gene>
    <name evidence="26" type="ORF">M6B38_352575</name>
</gene>
<dbReference type="FunFam" id="2.90.10.10:FF:000007">
    <property type="entry name" value="Serine/threonine-protein kinase"/>
    <property type="match status" value="1"/>
</dbReference>
<evidence type="ECO:0000256" key="12">
    <source>
        <dbReference type="ARBA" id="ARBA00023157"/>
    </source>
</evidence>
<dbReference type="Pfam" id="PF00954">
    <property type="entry name" value="S_locus_glycop"/>
    <property type="match status" value="1"/>
</dbReference>
<evidence type="ECO:0000256" key="8">
    <source>
        <dbReference type="ARBA" id="ARBA00022777"/>
    </source>
</evidence>
<dbReference type="InterPro" id="IPR000742">
    <property type="entry name" value="EGF"/>
</dbReference>
<dbReference type="GO" id="GO:0051707">
    <property type="term" value="P:response to other organism"/>
    <property type="evidence" value="ECO:0007669"/>
    <property type="project" value="UniProtKB-ARBA"/>
</dbReference>
<dbReference type="InterPro" id="IPR024171">
    <property type="entry name" value="SRK-like_kinase"/>
</dbReference>
<dbReference type="InterPro" id="IPR000719">
    <property type="entry name" value="Prot_kinase_dom"/>
</dbReference>
<dbReference type="InterPro" id="IPR008271">
    <property type="entry name" value="Ser/Thr_kinase_AS"/>
</dbReference>
<keyword evidence="27" id="KW-1185">Reference proteome</keyword>
<dbReference type="Gene3D" id="3.50.4.10">
    <property type="entry name" value="Hepatocyte Growth Factor"/>
    <property type="match status" value="1"/>
</dbReference>
<dbReference type="GO" id="GO:0004674">
    <property type="term" value="F:protein serine/threonine kinase activity"/>
    <property type="evidence" value="ECO:0007669"/>
    <property type="project" value="UniProtKB-KW"/>
</dbReference>
<comment type="subcellular location">
    <subcellularLocation>
        <location evidence="1">Membrane</location>
        <topology evidence="1">Single-pass type I membrane protein</topology>
    </subcellularLocation>
</comment>
<dbReference type="PROSITE" id="PS50026">
    <property type="entry name" value="EGF_3"/>
    <property type="match status" value="1"/>
</dbReference>
<evidence type="ECO:0000256" key="17">
    <source>
        <dbReference type="PIRNR" id="PIRNR000641"/>
    </source>
</evidence>
<dbReference type="PANTHER" id="PTHR47974:SF4">
    <property type="entry name" value="RECEPTOR-LIKE SERINE_THREONINE-PROTEIN KINASE"/>
    <property type="match status" value="1"/>
</dbReference>
<evidence type="ECO:0000256" key="20">
    <source>
        <dbReference type="SAM" id="Phobius"/>
    </source>
</evidence>
<dbReference type="SUPFAM" id="SSF51110">
    <property type="entry name" value="alpha-D-mannose-specific plant lectins"/>
    <property type="match status" value="1"/>
</dbReference>
<comment type="catalytic activity">
    <reaction evidence="16 17">
        <text>L-seryl-[protein] + ATP = O-phospho-L-seryl-[protein] + ADP + H(+)</text>
        <dbReference type="Rhea" id="RHEA:17989"/>
        <dbReference type="Rhea" id="RHEA-COMP:9863"/>
        <dbReference type="Rhea" id="RHEA-COMP:11604"/>
        <dbReference type="ChEBI" id="CHEBI:15378"/>
        <dbReference type="ChEBI" id="CHEBI:29999"/>
        <dbReference type="ChEBI" id="CHEBI:30616"/>
        <dbReference type="ChEBI" id="CHEBI:83421"/>
        <dbReference type="ChEBI" id="CHEBI:456216"/>
        <dbReference type="EC" id="2.7.11.1"/>
    </reaction>
</comment>
<comment type="catalytic activity">
    <reaction evidence="15 17">
        <text>L-threonyl-[protein] + ATP = O-phospho-L-threonyl-[protein] + ADP + H(+)</text>
        <dbReference type="Rhea" id="RHEA:46608"/>
        <dbReference type="Rhea" id="RHEA-COMP:11060"/>
        <dbReference type="Rhea" id="RHEA-COMP:11605"/>
        <dbReference type="ChEBI" id="CHEBI:15378"/>
        <dbReference type="ChEBI" id="CHEBI:30013"/>
        <dbReference type="ChEBI" id="CHEBI:30616"/>
        <dbReference type="ChEBI" id="CHEBI:61977"/>
        <dbReference type="ChEBI" id="CHEBI:456216"/>
        <dbReference type="EC" id="2.7.11.1"/>
    </reaction>
</comment>
<evidence type="ECO:0000259" key="23">
    <source>
        <dbReference type="PROSITE" id="PS50026"/>
    </source>
</evidence>
<feature type="domain" description="EGF-like" evidence="23">
    <location>
        <begin position="289"/>
        <end position="325"/>
    </location>
</feature>
<organism evidence="26 27">
    <name type="scientific">Iris pallida</name>
    <name type="common">Sweet iris</name>
    <dbReference type="NCBI Taxonomy" id="29817"/>
    <lineage>
        <taxon>Eukaryota</taxon>
        <taxon>Viridiplantae</taxon>
        <taxon>Streptophyta</taxon>
        <taxon>Embryophyta</taxon>
        <taxon>Tracheophyta</taxon>
        <taxon>Spermatophyta</taxon>
        <taxon>Magnoliopsida</taxon>
        <taxon>Liliopsida</taxon>
        <taxon>Asparagales</taxon>
        <taxon>Iridaceae</taxon>
        <taxon>Iridoideae</taxon>
        <taxon>Irideae</taxon>
        <taxon>Iris</taxon>
    </lineage>
</organism>
<keyword evidence="9 17" id="KW-0067">ATP-binding</keyword>
<dbReference type="InterPro" id="IPR003609">
    <property type="entry name" value="Pan_app"/>
</dbReference>
<dbReference type="PROSITE" id="PS50948">
    <property type="entry name" value="PAN"/>
    <property type="match status" value="1"/>
</dbReference>
<dbReference type="FunFam" id="3.30.200.20:FF:000059">
    <property type="entry name" value="S-receptor-like serine/threonine-protein kinase"/>
    <property type="match status" value="1"/>
</dbReference>
<keyword evidence="7 17" id="KW-0547">Nucleotide-binding</keyword>
<dbReference type="CDD" id="cd01098">
    <property type="entry name" value="PAN_AP_plant"/>
    <property type="match status" value="1"/>
</dbReference>
<feature type="domain" description="Bulb-type lectin" evidence="24">
    <location>
        <begin position="27"/>
        <end position="157"/>
    </location>
</feature>
<feature type="chain" id="PRO_5043466795" description="Receptor-like serine/threonine-protein kinase" evidence="21">
    <location>
        <begin position="29"/>
        <end position="821"/>
    </location>
</feature>
<feature type="binding site" evidence="19">
    <location>
        <position position="545"/>
    </location>
    <ligand>
        <name>ATP</name>
        <dbReference type="ChEBI" id="CHEBI:30616"/>
    </ligand>
</feature>
<sequence>MANKYQAPPTSVVCTNLLLLLVLLPLFASPSPLSQLSRGSSLSVEDAADTFLVSQDNSFSCGFYKVGSNAYAFSVWFSSSNGRTVAWTANRDRPVNGRRSRIAFRKDGSVVLADADDAVVWSTDTGPSPSADRLRLRDTGNLVVEDRDGEILWQSFDTPTDTLLPTQPITKNVRLVSSVSEGAAASGYYSFYFDSDNVLRLIYDGPDISSIYWPNPDYTVYQNGRTNYNSSRYGVLDDEGQFLASDRLAFSASDTGPGTRRRLTLDYDGNLRLYSLTHDGHWLVTWVALPKLCDVHGLCGRNGICVYTPRTRCSCPPGYEMANASDWNEGCRRKTDMGCGGDDHPRRVKFLRLPDTDFWGFDLNYTPSVSFKRCGNLCRGDCSCEAFTYRTGTGNCYTKSALFNGKSSSSTNSNVYLKVLRQAEVANVSQAYKPVCNATENEPGVGSPAVRYRARFNWSYLYWFVSAFFLVEVLFISVGWWFMFRKGKKPTAVEEGYMMISSQFKKFTYRELEKATENFRHELGRGGSGAVYKGVLDDERVVAVKRLVDVTQGEEEFWAEVSVIGKINHMNLVRMWGFCSQRSHRLLVSEYVENGSLDKILFDGNAAASAPLGWKERFKIAVGVAKGLFYLHHECLEWVIHCDVKPENILLDRDFEPKIADFGLAKLLKRGGGAGPEYLSRIRGTRGYIAPEWALNLPITGKVDVYSYGVVLLEMVRGSRVSNWATDWVDTEEVEMVMGKLCLALKEKLAEKEDESWVRNLVDSRLNGQFDLEQATLIVEIAVACLEEERSRRPTMDSVVRMLLSYDYKSKELHEENLVCV</sequence>
<evidence type="ECO:0000256" key="5">
    <source>
        <dbReference type="ARBA" id="ARBA00022692"/>
    </source>
</evidence>
<dbReference type="Gene3D" id="1.10.510.10">
    <property type="entry name" value="Transferase(Phosphotransferase) domain 1"/>
    <property type="match status" value="1"/>
</dbReference>
<evidence type="ECO:0000313" key="26">
    <source>
        <dbReference type="EMBL" id="KAJ6830872.1"/>
    </source>
</evidence>
<dbReference type="SMART" id="SM00108">
    <property type="entry name" value="B_lectin"/>
    <property type="match status" value="1"/>
</dbReference>
<evidence type="ECO:0000256" key="15">
    <source>
        <dbReference type="ARBA" id="ARBA00047899"/>
    </source>
</evidence>
<keyword evidence="2 17" id="KW-0723">Serine/threonine-protein kinase</keyword>
<dbReference type="PIRSF" id="PIRSF000641">
    <property type="entry name" value="SRK"/>
    <property type="match status" value="1"/>
</dbReference>
<dbReference type="InterPro" id="IPR011009">
    <property type="entry name" value="Kinase-like_dom_sf"/>
</dbReference>
<feature type="domain" description="Protein kinase" evidence="22">
    <location>
        <begin position="517"/>
        <end position="809"/>
    </location>
</feature>
<dbReference type="GO" id="GO:0048544">
    <property type="term" value="P:recognition of pollen"/>
    <property type="evidence" value="ECO:0007669"/>
    <property type="project" value="InterPro"/>
</dbReference>
<feature type="domain" description="Apple" evidence="25">
    <location>
        <begin position="339"/>
        <end position="420"/>
    </location>
</feature>
<dbReference type="PROSITE" id="PS00107">
    <property type="entry name" value="PROTEIN_KINASE_ATP"/>
    <property type="match status" value="1"/>
</dbReference>
<dbReference type="Pfam" id="PF00069">
    <property type="entry name" value="Pkinase"/>
    <property type="match status" value="1"/>
</dbReference>
<dbReference type="PROSITE" id="PS00108">
    <property type="entry name" value="PROTEIN_KINASE_ST"/>
    <property type="match status" value="1"/>
</dbReference>
<evidence type="ECO:0000256" key="9">
    <source>
        <dbReference type="ARBA" id="ARBA00022840"/>
    </source>
</evidence>
<evidence type="ECO:0000313" key="27">
    <source>
        <dbReference type="Proteomes" id="UP001140949"/>
    </source>
</evidence>
<keyword evidence="4 17" id="KW-0808">Transferase</keyword>
<evidence type="ECO:0000259" key="25">
    <source>
        <dbReference type="PROSITE" id="PS50948"/>
    </source>
</evidence>
<dbReference type="CDD" id="cd00028">
    <property type="entry name" value="B_lectin"/>
    <property type="match status" value="1"/>
</dbReference>
<accession>A0AAX6GQQ6</accession>
<proteinExistence type="inferred from homology"/>
<dbReference type="Gene3D" id="3.30.200.20">
    <property type="entry name" value="Phosphorylase Kinase, domain 1"/>
    <property type="match status" value="1"/>
</dbReference>
<comment type="caution">
    <text evidence="18">Lacks conserved residue(s) required for the propagation of feature annotation.</text>
</comment>
<comment type="similarity">
    <text evidence="17">Belongs to the protein kinase superfamily. Ser/Thr protein kinase family.</text>
</comment>
<name>A0AAX6GQQ6_IRIPA</name>
<evidence type="ECO:0000256" key="13">
    <source>
        <dbReference type="ARBA" id="ARBA00023170"/>
    </source>
</evidence>
<evidence type="ECO:0000256" key="10">
    <source>
        <dbReference type="ARBA" id="ARBA00022989"/>
    </source>
</evidence>
<dbReference type="SUPFAM" id="SSF56112">
    <property type="entry name" value="Protein kinase-like (PK-like)"/>
    <property type="match status" value="1"/>
</dbReference>
<dbReference type="GO" id="GO:0016020">
    <property type="term" value="C:membrane"/>
    <property type="evidence" value="ECO:0007669"/>
    <property type="project" value="UniProtKB-SubCell"/>
</dbReference>
<evidence type="ECO:0000256" key="7">
    <source>
        <dbReference type="ARBA" id="ARBA00022741"/>
    </source>
</evidence>
<keyword evidence="6 21" id="KW-0732">Signal</keyword>
<keyword evidence="5 20" id="KW-0812">Transmembrane</keyword>
<dbReference type="PANTHER" id="PTHR47974">
    <property type="entry name" value="OS07G0415500 PROTEIN"/>
    <property type="match status" value="1"/>
</dbReference>
<dbReference type="FunFam" id="1.10.510.10:FF:000302">
    <property type="entry name" value="Serine/threonine-protein kinase"/>
    <property type="match status" value="1"/>
</dbReference>
<evidence type="ECO:0000256" key="6">
    <source>
        <dbReference type="ARBA" id="ARBA00022729"/>
    </source>
</evidence>
<evidence type="ECO:0000256" key="14">
    <source>
        <dbReference type="ARBA" id="ARBA00023180"/>
    </source>
</evidence>
<protein>
    <recommendedName>
        <fullName evidence="17">Receptor-like serine/threonine-protein kinase</fullName>
        <ecNumber evidence="17">2.7.11.1</ecNumber>
    </recommendedName>
</protein>
<evidence type="ECO:0000259" key="22">
    <source>
        <dbReference type="PROSITE" id="PS50011"/>
    </source>
</evidence>
<dbReference type="Gene3D" id="2.90.10.10">
    <property type="entry name" value="Bulb-type lectin domain"/>
    <property type="match status" value="1"/>
</dbReference>
<evidence type="ECO:0000256" key="11">
    <source>
        <dbReference type="ARBA" id="ARBA00023136"/>
    </source>
</evidence>
<evidence type="ECO:0000256" key="19">
    <source>
        <dbReference type="PROSITE-ProRule" id="PRU10141"/>
    </source>
</evidence>
<evidence type="ECO:0000256" key="21">
    <source>
        <dbReference type="SAM" id="SignalP"/>
    </source>
</evidence>